<protein>
    <submittedName>
        <fullName evidence="2">Transporter substrate-binding domain-containing protein</fullName>
    </submittedName>
</protein>
<dbReference type="PANTHER" id="PTHR35936:SF25">
    <property type="entry name" value="ABC TRANSPORTER SUBSTRATE-BINDING PROTEIN"/>
    <property type="match status" value="1"/>
</dbReference>
<evidence type="ECO:0000313" key="3">
    <source>
        <dbReference type="Proteomes" id="UP000032568"/>
    </source>
</evidence>
<dbReference type="EMBL" id="CP059735">
    <property type="protein sequence ID" value="WDD96801.1"/>
    <property type="molecule type" value="Genomic_DNA"/>
</dbReference>
<sequence length="253" mass="28265">MNNVSTVKAQGEKAQQTLTIHISSICPFQCLPSEYNGSRGIFYDISERIFSAAGYNLLPVYAPFSRAILLAQQGKLDVVTTLYKDEVAGLLYPEEYISYGKEMFFVRSDDPWRYTGLSSLADLQVSGDRVLVAHGYDYGDSAFKQFIKETPELFLVLGGGNTFERAVHLLLNKRVRVVVFDRSVMAYSLARLQLEGEIIPAGAVHQGKKLYIGISAKTADAGQIMKIFDAGLKQFKSSRDYQLLLAKYNINFL</sequence>
<reference evidence="2 3" key="2">
    <citation type="journal article" date="2022" name="Mar. Drugs">
        <title>Bioassay-Guided Fractionation Leads to the Detection of Cholic Acid Generated by the Rare Thalassomonas sp.</title>
        <authorList>
            <person name="Pheiffer F."/>
            <person name="Schneider Y.K."/>
            <person name="Hansen E.H."/>
            <person name="Andersen J.H."/>
            <person name="Isaksson J."/>
            <person name="Busche T."/>
            <person name="R C."/>
            <person name="Kalinowski J."/>
            <person name="Zyl L.V."/>
            <person name="Trindade M."/>
        </authorList>
    </citation>
    <scope>NUCLEOTIDE SEQUENCE [LARGE SCALE GENOMIC DNA]</scope>
    <source>
        <strain evidence="2 3">A5K-106</strain>
    </source>
</reference>
<accession>A0AAF0BWX4</accession>
<name>A0AAF0BWX4_9GAMM</name>
<dbReference type="RefSeq" id="WP_084692914.1">
    <property type="nucleotide sequence ID" value="NZ_CP059735.1"/>
</dbReference>
<comment type="similarity">
    <text evidence="1">Belongs to the bacterial solute-binding protein 3 family.</text>
</comment>
<reference evidence="2 3" key="1">
    <citation type="journal article" date="2015" name="Genome Announc.">
        <title>Draft Genome Sequences of Marine Isolates of Thalassomonas viridans and Thalassomonas actiniarum.</title>
        <authorList>
            <person name="Olonade I."/>
            <person name="van Zyl L.J."/>
            <person name="Trindade M."/>
        </authorList>
    </citation>
    <scope>NUCLEOTIDE SEQUENCE [LARGE SCALE GENOMIC DNA]</scope>
    <source>
        <strain evidence="2 3">A5K-106</strain>
    </source>
</reference>
<organism evidence="2 3">
    <name type="scientific">Thalassomonas actiniarum</name>
    <dbReference type="NCBI Taxonomy" id="485447"/>
    <lineage>
        <taxon>Bacteria</taxon>
        <taxon>Pseudomonadati</taxon>
        <taxon>Pseudomonadota</taxon>
        <taxon>Gammaproteobacteria</taxon>
        <taxon>Alteromonadales</taxon>
        <taxon>Colwelliaceae</taxon>
        <taxon>Thalassomonas</taxon>
    </lineage>
</organism>
<dbReference type="AlphaFoldDB" id="A0AAF0BWX4"/>
<evidence type="ECO:0000313" key="2">
    <source>
        <dbReference type="EMBL" id="WDD96801.1"/>
    </source>
</evidence>
<dbReference type="SUPFAM" id="SSF53850">
    <property type="entry name" value="Periplasmic binding protein-like II"/>
    <property type="match status" value="1"/>
</dbReference>
<keyword evidence="3" id="KW-1185">Reference proteome</keyword>
<gene>
    <name evidence="2" type="ORF">SG35_015615</name>
</gene>
<dbReference type="Proteomes" id="UP000032568">
    <property type="component" value="Chromosome"/>
</dbReference>
<dbReference type="PANTHER" id="PTHR35936">
    <property type="entry name" value="MEMBRANE-BOUND LYTIC MUREIN TRANSGLYCOSYLASE F"/>
    <property type="match status" value="1"/>
</dbReference>
<dbReference type="Gene3D" id="3.40.190.10">
    <property type="entry name" value="Periplasmic binding protein-like II"/>
    <property type="match status" value="2"/>
</dbReference>
<evidence type="ECO:0000256" key="1">
    <source>
        <dbReference type="ARBA" id="ARBA00010333"/>
    </source>
</evidence>
<dbReference type="KEGG" id="tact:SG35_015615"/>
<proteinExistence type="inferred from homology"/>